<evidence type="ECO:0000313" key="3">
    <source>
        <dbReference type="Proteomes" id="UP000235672"/>
    </source>
</evidence>
<keyword evidence="3" id="KW-1185">Reference proteome</keyword>
<evidence type="ECO:0000256" key="1">
    <source>
        <dbReference type="SAM" id="MobiDB-lite"/>
    </source>
</evidence>
<dbReference type="Proteomes" id="UP000235672">
    <property type="component" value="Unassembled WGS sequence"/>
</dbReference>
<gene>
    <name evidence="2" type="ORF">NA56DRAFT_580187</name>
</gene>
<dbReference type="OrthoDB" id="9999611at2759"/>
<proteinExistence type="predicted"/>
<sequence length="96" mass="10053">MSAPDANTPSMISGHAQYAKGYVAETIGNITGSKEWQDSGKKDAQEGINEMKAANSAKTSQPAASGLGGRVEELTGKAAGYEGMEKEGFERQEKAN</sequence>
<protein>
    <recommendedName>
        <fullName evidence="4">CsbD-like domain-containing protein</fullName>
    </recommendedName>
</protein>
<reference evidence="2 3" key="1">
    <citation type="submission" date="2016-05" db="EMBL/GenBank/DDBJ databases">
        <title>A degradative enzymes factory behind the ericoid mycorrhizal symbiosis.</title>
        <authorList>
            <consortium name="DOE Joint Genome Institute"/>
            <person name="Martino E."/>
            <person name="Morin E."/>
            <person name="Grelet G."/>
            <person name="Kuo A."/>
            <person name="Kohler A."/>
            <person name="Daghino S."/>
            <person name="Barry K."/>
            <person name="Choi C."/>
            <person name="Cichocki N."/>
            <person name="Clum A."/>
            <person name="Copeland A."/>
            <person name="Hainaut M."/>
            <person name="Haridas S."/>
            <person name="Labutti K."/>
            <person name="Lindquist E."/>
            <person name="Lipzen A."/>
            <person name="Khouja H.-R."/>
            <person name="Murat C."/>
            <person name="Ohm R."/>
            <person name="Olson A."/>
            <person name="Spatafora J."/>
            <person name="Veneault-Fourrey C."/>
            <person name="Henrissat B."/>
            <person name="Grigoriev I."/>
            <person name="Martin F."/>
            <person name="Perotto S."/>
        </authorList>
    </citation>
    <scope>NUCLEOTIDE SEQUENCE [LARGE SCALE GENOMIC DNA]</scope>
    <source>
        <strain evidence="2 3">UAMH 7357</strain>
    </source>
</reference>
<feature type="region of interest" description="Disordered" evidence="1">
    <location>
        <begin position="31"/>
        <end position="96"/>
    </location>
</feature>
<dbReference type="EMBL" id="KZ613505">
    <property type="protein sequence ID" value="PMD16519.1"/>
    <property type="molecule type" value="Genomic_DNA"/>
</dbReference>
<name>A0A2J6PR92_9HELO</name>
<accession>A0A2J6PR92</accession>
<dbReference type="AlphaFoldDB" id="A0A2J6PR92"/>
<feature type="compositionally biased region" description="Basic and acidic residues" evidence="1">
    <location>
        <begin position="35"/>
        <end position="45"/>
    </location>
</feature>
<evidence type="ECO:0008006" key="4">
    <source>
        <dbReference type="Google" id="ProtNLM"/>
    </source>
</evidence>
<organism evidence="2 3">
    <name type="scientific">Hyaloscypha hepaticicola</name>
    <dbReference type="NCBI Taxonomy" id="2082293"/>
    <lineage>
        <taxon>Eukaryota</taxon>
        <taxon>Fungi</taxon>
        <taxon>Dikarya</taxon>
        <taxon>Ascomycota</taxon>
        <taxon>Pezizomycotina</taxon>
        <taxon>Leotiomycetes</taxon>
        <taxon>Helotiales</taxon>
        <taxon>Hyaloscyphaceae</taxon>
        <taxon>Hyaloscypha</taxon>
    </lineage>
</organism>
<evidence type="ECO:0000313" key="2">
    <source>
        <dbReference type="EMBL" id="PMD16519.1"/>
    </source>
</evidence>
<feature type="compositionally biased region" description="Basic and acidic residues" evidence="1">
    <location>
        <begin position="83"/>
        <end position="96"/>
    </location>
</feature>